<dbReference type="EMBL" id="HBKQ01045930">
    <property type="protein sequence ID" value="CAE2270434.1"/>
    <property type="molecule type" value="Transcribed_RNA"/>
</dbReference>
<reference evidence="2" key="1">
    <citation type="submission" date="2021-01" db="EMBL/GenBank/DDBJ databases">
        <authorList>
            <person name="Corre E."/>
            <person name="Pelletier E."/>
            <person name="Niang G."/>
            <person name="Scheremetjew M."/>
            <person name="Finn R."/>
            <person name="Kale V."/>
            <person name="Holt S."/>
            <person name="Cochrane G."/>
            <person name="Meng A."/>
            <person name="Brown T."/>
            <person name="Cohen L."/>
        </authorList>
    </citation>
    <scope>NUCLEOTIDE SEQUENCE</scope>
    <source>
        <strain evidence="2">Isolate 1302-5</strain>
    </source>
</reference>
<protein>
    <submittedName>
        <fullName evidence="2">Uncharacterized protein</fullName>
    </submittedName>
</protein>
<proteinExistence type="predicted"/>
<gene>
    <name evidence="2" type="ORF">OAUR00152_LOCUS31665</name>
</gene>
<organism evidence="2">
    <name type="scientific">Odontella aurita</name>
    <dbReference type="NCBI Taxonomy" id="265563"/>
    <lineage>
        <taxon>Eukaryota</taxon>
        <taxon>Sar</taxon>
        <taxon>Stramenopiles</taxon>
        <taxon>Ochrophyta</taxon>
        <taxon>Bacillariophyta</taxon>
        <taxon>Mediophyceae</taxon>
        <taxon>Biddulphiophycidae</taxon>
        <taxon>Eupodiscales</taxon>
        <taxon>Odontellaceae</taxon>
        <taxon>Odontella</taxon>
    </lineage>
</organism>
<accession>A0A7S4JQF7</accession>
<evidence type="ECO:0000256" key="1">
    <source>
        <dbReference type="SAM" id="MobiDB-lite"/>
    </source>
</evidence>
<evidence type="ECO:0000313" key="2">
    <source>
        <dbReference type="EMBL" id="CAE2270434.1"/>
    </source>
</evidence>
<sequence>MSSQSHYQPSLDLRCQCQGINCRSTRELVRHSYLRNDLGIAKAKKNLSSLQEGSLLYLLKIAPLSKTTHHTILTPPDPTARGNGGVSPGRKRAQRAATGRTPSISFPCHTAAASASPTESGKYPGASNDEP</sequence>
<name>A0A7S4JQF7_9STRA</name>
<dbReference type="AlphaFoldDB" id="A0A7S4JQF7"/>
<feature type="region of interest" description="Disordered" evidence="1">
    <location>
        <begin position="69"/>
        <end position="131"/>
    </location>
</feature>